<gene>
    <name evidence="1" type="ORF">BZL30_1611</name>
</gene>
<dbReference type="EMBL" id="MVBM01000002">
    <property type="protein sequence ID" value="OOK78507.1"/>
    <property type="molecule type" value="Genomic_DNA"/>
</dbReference>
<name>A0A1V3XH30_MYCKA</name>
<comment type="caution">
    <text evidence="1">The sequence shown here is derived from an EMBL/GenBank/DDBJ whole genome shotgun (WGS) entry which is preliminary data.</text>
</comment>
<protein>
    <submittedName>
        <fullName evidence="1">Uncharacterized protein</fullName>
    </submittedName>
</protein>
<dbReference type="AlphaFoldDB" id="A0A1V3XH30"/>
<proteinExistence type="predicted"/>
<dbReference type="Proteomes" id="UP000189229">
    <property type="component" value="Unassembled WGS sequence"/>
</dbReference>
<evidence type="ECO:0000313" key="2">
    <source>
        <dbReference type="Proteomes" id="UP000189229"/>
    </source>
</evidence>
<accession>A0A1V3XH30</accession>
<organism evidence="1 2">
    <name type="scientific">Mycobacterium kansasii</name>
    <dbReference type="NCBI Taxonomy" id="1768"/>
    <lineage>
        <taxon>Bacteria</taxon>
        <taxon>Bacillati</taxon>
        <taxon>Actinomycetota</taxon>
        <taxon>Actinomycetes</taxon>
        <taxon>Mycobacteriales</taxon>
        <taxon>Mycobacteriaceae</taxon>
        <taxon>Mycobacterium</taxon>
    </lineage>
</organism>
<evidence type="ECO:0000313" key="1">
    <source>
        <dbReference type="EMBL" id="OOK78507.1"/>
    </source>
</evidence>
<sequence length="128" mass="13810">MMGRQQLSRVAATVADEFANRLTRWERFAQTGEPIDLQHEINGVVIPAFMRAMFTMGLCDAELHRLDVDVRTLMQSASSPLLLGARRGCCRATGTRASLVADAALGEAAGRGTAGRLPLLRRPAADTS</sequence>
<reference evidence="1 2" key="1">
    <citation type="submission" date="2017-02" db="EMBL/GenBank/DDBJ databases">
        <title>Complete genome sequences of Mycobacterium kansasii strains isolated from rhesus macaques.</title>
        <authorList>
            <person name="Panda A."/>
            <person name="Nagaraj S."/>
            <person name="Zhao X."/>
            <person name="Tettelin H."/>
            <person name="Detolla L.J."/>
        </authorList>
    </citation>
    <scope>NUCLEOTIDE SEQUENCE [LARGE SCALE GENOMIC DNA]</scope>
    <source>
        <strain evidence="1 2">11-3813</strain>
    </source>
</reference>